<name>A0ABU8YCV7_9MICO</name>
<dbReference type="InterPro" id="IPR001387">
    <property type="entry name" value="Cro/C1-type_HTH"/>
</dbReference>
<protein>
    <submittedName>
        <fullName evidence="2">Helix-turn-helix transcriptional regulator</fullName>
    </submittedName>
</protein>
<evidence type="ECO:0000259" key="1">
    <source>
        <dbReference type="PROSITE" id="PS50943"/>
    </source>
</evidence>
<feature type="domain" description="HTH cro/C1-type" evidence="1">
    <location>
        <begin position="5"/>
        <end position="59"/>
    </location>
</feature>
<dbReference type="SUPFAM" id="SSF47413">
    <property type="entry name" value="lambda repressor-like DNA-binding domains"/>
    <property type="match status" value="1"/>
</dbReference>
<dbReference type="InterPro" id="IPR010982">
    <property type="entry name" value="Lambda_DNA-bd_dom_sf"/>
</dbReference>
<comment type="caution">
    <text evidence="2">The sequence shown here is derived from an EMBL/GenBank/DDBJ whole genome shotgun (WGS) entry which is preliminary data.</text>
</comment>
<accession>A0ABU8YCV7</accession>
<sequence>MRLEFARRRVEAKLSFDEIARRSGVSRPTVFRVASGQQRGSLETWFALAAAIKVPFSVLAQRLDDE</sequence>
<evidence type="ECO:0000313" key="2">
    <source>
        <dbReference type="EMBL" id="MEK0172358.1"/>
    </source>
</evidence>
<dbReference type="Gene3D" id="1.10.260.40">
    <property type="entry name" value="lambda repressor-like DNA-binding domains"/>
    <property type="match status" value="1"/>
</dbReference>
<dbReference type="EMBL" id="JBBLYY010000064">
    <property type="protein sequence ID" value="MEK0172358.1"/>
    <property type="molecule type" value="Genomic_DNA"/>
</dbReference>
<gene>
    <name evidence="2" type="ORF">WMN62_12845</name>
</gene>
<dbReference type="Pfam" id="PF01381">
    <property type="entry name" value="HTH_3"/>
    <property type="match status" value="1"/>
</dbReference>
<evidence type="ECO:0000313" key="3">
    <source>
        <dbReference type="Proteomes" id="UP001370299"/>
    </source>
</evidence>
<dbReference type="RefSeq" id="WP_340196476.1">
    <property type="nucleotide sequence ID" value="NZ_JBBKAP010000035.1"/>
</dbReference>
<dbReference type="SMART" id="SM00530">
    <property type="entry name" value="HTH_XRE"/>
    <property type="match status" value="1"/>
</dbReference>
<dbReference type="Proteomes" id="UP001370299">
    <property type="component" value="Unassembled WGS sequence"/>
</dbReference>
<dbReference type="PROSITE" id="PS50943">
    <property type="entry name" value="HTH_CROC1"/>
    <property type="match status" value="1"/>
</dbReference>
<proteinExistence type="predicted"/>
<reference evidence="2 3" key="1">
    <citation type="submission" date="2024-03" db="EMBL/GenBank/DDBJ databases">
        <title>Whole genomes of four grape xylem sap localized bacterial endophytes.</title>
        <authorList>
            <person name="Kumar G."/>
            <person name="Savka M.A."/>
        </authorList>
    </citation>
    <scope>NUCLEOTIDE SEQUENCE [LARGE SCALE GENOMIC DNA]</scope>
    <source>
        <strain evidence="2 3">RIT_GXS8</strain>
    </source>
</reference>
<keyword evidence="3" id="KW-1185">Reference proteome</keyword>
<dbReference type="CDD" id="cd00093">
    <property type="entry name" value="HTH_XRE"/>
    <property type="match status" value="1"/>
</dbReference>
<organism evidence="2 3">
    <name type="scientific">Curtobacterium citreum</name>
    <dbReference type="NCBI Taxonomy" id="2036"/>
    <lineage>
        <taxon>Bacteria</taxon>
        <taxon>Bacillati</taxon>
        <taxon>Actinomycetota</taxon>
        <taxon>Actinomycetes</taxon>
        <taxon>Micrococcales</taxon>
        <taxon>Microbacteriaceae</taxon>
        <taxon>Curtobacterium</taxon>
    </lineage>
</organism>